<keyword evidence="4" id="KW-1185">Reference proteome</keyword>
<reference evidence="3 4" key="1">
    <citation type="submission" date="2024-02" db="EMBL/GenBank/DDBJ databases">
        <authorList>
            <person name="Chen Y."/>
            <person name="Shah S."/>
            <person name="Dougan E. K."/>
            <person name="Thang M."/>
            <person name="Chan C."/>
        </authorList>
    </citation>
    <scope>NUCLEOTIDE SEQUENCE [LARGE SCALE GENOMIC DNA]</scope>
</reference>
<keyword evidence="2" id="KW-0812">Transmembrane</keyword>
<feature type="transmembrane region" description="Helical" evidence="2">
    <location>
        <begin position="145"/>
        <end position="164"/>
    </location>
</feature>
<proteinExistence type="predicted"/>
<evidence type="ECO:0000313" key="4">
    <source>
        <dbReference type="Proteomes" id="UP001642484"/>
    </source>
</evidence>
<dbReference type="EMBL" id="CAXAMN010010446">
    <property type="protein sequence ID" value="CAK9031822.1"/>
    <property type="molecule type" value="Genomic_DNA"/>
</dbReference>
<keyword evidence="2" id="KW-1133">Transmembrane helix</keyword>
<feature type="transmembrane region" description="Helical" evidence="2">
    <location>
        <begin position="109"/>
        <end position="133"/>
    </location>
</feature>
<name>A0ABP0L0N7_9DINO</name>
<sequence length="202" mass="21420">LFASCSSSLQTTPVEPELRAEWLDTAVRGLEAFKCSQVVPEDEMDEARGRMILRCGASSRPRRLRSRHLVYAAGPAIGGGVCLALTGAYPELPPHVFHCLELRAPLHVAILRVLVGSTGVALLLLALACPLYVVRNAPLEGRTGAMKVALLLLPLTLAPVWVFFLSQLVMEELGLGCTGDSPHHPDPGLRGPVGPGGPGLVP</sequence>
<evidence type="ECO:0000313" key="3">
    <source>
        <dbReference type="EMBL" id="CAK9031822.1"/>
    </source>
</evidence>
<gene>
    <name evidence="3" type="ORF">CCMP2556_LOCUS18439</name>
</gene>
<protein>
    <submittedName>
        <fullName evidence="3">Uncharacterized protein</fullName>
    </submittedName>
</protein>
<evidence type="ECO:0000256" key="2">
    <source>
        <dbReference type="SAM" id="Phobius"/>
    </source>
</evidence>
<feature type="transmembrane region" description="Helical" evidence="2">
    <location>
        <begin position="69"/>
        <end position="89"/>
    </location>
</feature>
<keyword evidence="2" id="KW-0472">Membrane</keyword>
<feature type="compositionally biased region" description="Gly residues" evidence="1">
    <location>
        <begin position="191"/>
        <end position="202"/>
    </location>
</feature>
<feature type="non-terminal residue" evidence="3">
    <location>
        <position position="1"/>
    </location>
</feature>
<feature type="region of interest" description="Disordered" evidence="1">
    <location>
        <begin position="180"/>
        <end position="202"/>
    </location>
</feature>
<evidence type="ECO:0000256" key="1">
    <source>
        <dbReference type="SAM" id="MobiDB-lite"/>
    </source>
</evidence>
<accession>A0ABP0L0N7</accession>
<dbReference type="Proteomes" id="UP001642484">
    <property type="component" value="Unassembled WGS sequence"/>
</dbReference>
<organism evidence="3 4">
    <name type="scientific">Durusdinium trenchii</name>
    <dbReference type="NCBI Taxonomy" id="1381693"/>
    <lineage>
        <taxon>Eukaryota</taxon>
        <taxon>Sar</taxon>
        <taxon>Alveolata</taxon>
        <taxon>Dinophyceae</taxon>
        <taxon>Suessiales</taxon>
        <taxon>Symbiodiniaceae</taxon>
        <taxon>Durusdinium</taxon>
    </lineage>
</organism>
<comment type="caution">
    <text evidence="3">The sequence shown here is derived from an EMBL/GenBank/DDBJ whole genome shotgun (WGS) entry which is preliminary data.</text>
</comment>